<gene>
    <name evidence="2" type="ORF">FIBSPDRAFT_512739</name>
</gene>
<evidence type="ECO:0000313" key="2">
    <source>
        <dbReference type="EMBL" id="KZP32231.1"/>
    </source>
</evidence>
<dbReference type="AlphaFoldDB" id="A0A166V0S6"/>
<dbReference type="OrthoDB" id="8117402at2759"/>
<reference evidence="2 3" key="1">
    <citation type="journal article" date="2016" name="Mol. Biol. Evol.">
        <title>Comparative Genomics of Early-Diverging Mushroom-Forming Fungi Provides Insights into the Origins of Lignocellulose Decay Capabilities.</title>
        <authorList>
            <person name="Nagy L.G."/>
            <person name="Riley R."/>
            <person name="Tritt A."/>
            <person name="Adam C."/>
            <person name="Daum C."/>
            <person name="Floudas D."/>
            <person name="Sun H."/>
            <person name="Yadav J.S."/>
            <person name="Pangilinan J."/>
            <person name="Larsson K.H."/>
            <person name="Matsuura K."/>
            <person name="Barry K."/>
            <person name="Labutti K."/>
            <person name="Kuo R."/>
            <person name="Ohm R.A."/>
            <person name="Bhattacharya S.S."/>
            <person name="Shirouzu T."/>
            <person name="Yoshinaga Y."/>
            <person name="Martin F.M."/>
            <person name="Grigoriev I.V."/>
            <person name="Hibbett D.S."/>
        </authorList>
    </citation>
    <scope>NUCLEOTIDE SEQUENCE [LARGE SCALE GENOMIC DNA]</scope>
    <source>
        <strain evidence="2 3">CBS 109695</strain>
    </source>
</reference>
<proteinExistence type="predicted"/>
<sequence length="274" mass="29963">MPDPFQSAGFEAYNNASDFAKLQQQQGLDFFSFQSDVLAPHPDLFESELDSTLEAFDEVQLQLLTVDSNDAFSYLRSDTPTCGPPSTITVSSESTYDSLSAYSESFYNYPHSPYAQTNYSFPIDLDMEFSRTRIAGSDYGLNVPQQATVDPNSFGALPATPPRSPPTSSPYERSRSSFSDYGGVRSARMHGSAGSDYYSPLGYGGNGHSTVSPSHVNSPGVPPAPRSLRGIEDERDDSRKKYRCQQCPRGTSFLSCILGPRLTCCLQPSLGRTI</sequence>
<organism evidence="2 3">
    <name type="scientific">Athelia psychrophila</name>
    <dbReference type="NCBI Taxonomy" id="1759441"/>
    <lineage>
        <taxon>Eukaryota</taxon>
        <taxon>Fungi</taxon>
        <taxon>Dikarya</taxon>
        <taxon>Basidiomycota</taxon>
        <taxon>Agaricomycotina</taxon>
        <taxon>Agaricomycetes</taxon>
        <taxon>Agaricomycetidae</taxon>
        <taxon>Atheliales</taxon>
        <taxon>Atheliaceae</taxon>
        <taxon>Athelia</taxon>
    </lineage>
</organism>
<protein>
    <submittedName>
        <fullName evidence="2">Uncharacterized protein</fullName>
    </submittedName>
</protein>
<dbReference type="Proteomes" id="UP000076532">
    <property type="component" value="Unassembled WGS sequence"/>
</dbReference>
<name>A0A166V0S6_9AGAM</name>
<evidence type="ECO:0000313" key="3">
    <source>
        <dbReference type="Proteomes" id="UP000076532"/>
    </source>
</evidence>
<evidence type="ECO:0000256" key="1">
    <source>
        <dbReference type="SAM" id="MobiDB-lite"/>
    </source>
</evidence>
<feature type="compositionally biased region" description="Pro residues" evidence="1">
    <location>
        <begin position="159"/>
        <end position="168"/>
    </location>
</feature>
<feature type="compositionally biased region" description="Basic and acidic residues" evidence="1">
    <location>
        <begin position="229"/>
        <end position="239"/>
    </location>
</feature>
<feature type="region of interest" description="Disordered" evidence="1">
    <location>
        <begin position="206"/>
        <end position="240"/>
    </location>
</feature>
<feature type="compositionally biased region" description="Polar residues" evidence="1">
    <location>
        <begin position="208"/>
        <end position="217"/>
    </location>
</feature>
<dbReference type="EMBL" id="KV417486">
    <property type="protein sequence ID" value="KZP32231.1"/>
    <property type="molecule type" value="Genomic_DNA"/>
</dbReference>
<dbReference type="STRING" id="436010.A0A166V0S6"/>
<accession>A0A166V0S6</accession>
<keyword evidence="3" id="KW-1185">Reference proteome</keyword>
<feature type="region of interest" description="Disordered" evidence="1">
    <location>
        <begin position="142"/>
        <end position="183"/>
    </location>
</feature>